<dbReference type="OrthoDB" id="185373at2759"/>
<dbReference type="InterPro" id="IPR011990">
    <property type="entry name" value="TPR-like_helical_dom_sf"/>
</dbReference>
<feature type="region of interest" description="Disordered" evidence="2">
    <location>
        <begin position="574"/>
        <end position="593"/>
    </location>
</feature>
<feature type="compositionally biased region" description="Basic and acidic residues" evidence="2">
    <location>
        <begin position="584"/>
        <end position="593"/>
    </location>
</feature>
<dbReference type="EMBL" id="JAACJP010000046">
    <property type="protein sequence ID" value="KAF5371512.1"/>
    <property type="molecule type" value="Genomic_DNA"/>
</dbReference>
<evidence type="ECO:0000256" key="2">
    <source>
        <dbReference type="SAM" id="MobiDB-lite"/>
    </source>
</evidence>
<keyword evidence="1" id="KW-0677">Repeat</keyword>
<evidence type="ECO:0000256" key="1">
    <source>
        <dbReference type="ARBA" id="ARBA00022737"/>
    </source>
</evidence>
<dbReference type="PANTHER" id="PTHR47447:SF21">
    <property type="entry name" value="PENTACOTRIPEPTIDE-REPEAT REGION OF PRORP DOMAIN-CONTAINING PROTEIN"/>
    <property type="match status" value="1"/>
</dbReference>
<keyword evidence="4" id="KW-1185">Reference proteome</keyword>
<feature type="compositionally biased region" description="Basic and acidic residues" evidence="2">
    <location>
        <begin position="524"/>
        <end position="550"/>
    </location>
</feature>
<evidence type="ECO:0000313" key="4">
    <source>
        <dbReference type="Proteomes" id="UP000565441"/>
    </source>
</evidence>
<proteinExistence type="predicted"/>
<feature type="region of interest" description="Disordered" evidence="2">
    <location>
        <begin position="523"/>
        <end position="553"/>
    </location>
</feature>
<feature type="region of interest" description="Disordered" evidence="2">
    <location>
        <begin position="457"/>
        <end position="482"/>
    </location>
</feature>
<organism evidence="3 4">
    <name type="scientific">Tricholomella constricta</name>
    <dbReference type="NCBI Taxonomy" id="117010"/>
    <lineage>
        <taxon>Eukaryota</taxon>
        <taxon>Fungi</taxon>
        <taxon>Dikarya</taxon>
        <taxon>Basidiomycota</taxon>
        <taxon>Agaricomycotina</taxon>
        <taxon>Agaricomycetes</taxon>
        <taxon>Agaricomycetidae</taxon>
        <taxon>Agaricales</taxon>
        <taxon>Tricholomatineae</taxon>
        <taxon>Lyophyllaceae</taxon>
        <taxon>Tricholomella</taxon>
    </lineage>
</organism>
<accession>A0A8H5LVW9</accession>
<feature type="compositionally biased region" description="Basic and acidic residues" evidence="2">
    <location>
        <begin position="469"/>
        <end position="481"/>
    </location>
</feature>
<dbReference type="AlphaFoldDB" id="A0A8H5LVW9"/>
<sequence>MQLQLRFRHSGHTPKDERDKLADLLSNLTSVIRSKKDPVFIDQYIHGRLDRLLRKSTKPDAVYGKVISFLIQRQRLTDATSVYERMLGDDLVPTTQTQAEMAAVALALSDSDVEIQQALDAIASSPKCTEQHFLRLLEILGGLGASHGHLLRVTRVFIETRGEGYTPSRAVVTKLVDVQTRAGQLDDAFATILRSNEHEGEGGPSSEPYAAMMQALKHTDPANSEAFNKILDRMTTRAVAPDIHIFNALISRELRQTSLRTAFDMYRVVIELSLPSSSSGEISTSPTAGTFAPLFALLAKAYHPTVHKRRTPRRGRPDTVIPPRQLFRDMLYFHARTRPPAFPITAPLLTTALRAFLNTHDYIGALLVLNAFRVFHLPPSATTYEIVLRHVVNRVRVGRPVRWVGRFVFGSGGGCASSTPLLKAGTRTVVDRAWVEKLLECTRGSVFSMMGPLFEASDSDGDGGGSAGGERERDRAGEKQKRYTVPKLRMIEGEAPVPVNMEFALVPLQRLVRRAAFASLGVEDGNKDGKAKDGEVEGKDGEGKEGEGEGTRGLYRAVADAKREMIPRREHPYLELSEEVSEVGARERGKGRS</sequence>
<gene>
    <name evidence="3" type="ORF">D9615_009611</name>
</gene>
<name>A0A8H5LVW9_9AGAR</name>
<protein>
    <submittedName>
        <fullName evidence="3">Uncharacterized protein</fullName>
    </submittedName>
</protein>
<reference evidence="3 4" key="1">
    <citation type="journal article" date="2020" name="ISME J.">
        <title>Uncovering the hidden diversity of litter-decomposition mechanisms in mushroom-forming fungi.</title>
        <authorList>
            <person name="Floudas D."/>
            <person name="Bentzer J."/>
            <person name="Ahren D."/>
            <person name="Johansson T."/>
            <person name="Persson P."/>
            <person name="Tunlid A."/>
        </authorList>
    </citation>
    <scope>NUCLEOTIDE SEQUENCE [LARGE SCALE GENOMIC DNA]</scope>
    <source>
        <strain evidence="3 4">CBS 661.87</strain>
    </source>
</reference>
<dbReference type="Proteomes" id="UP000565441">
    <property type="component" value="Unassembled WGS sequence"/>
</dbReference>
<dbReference type="PANTHER" id="PTHR47447">
    <property type="entry name" value="OS03G0856100 PROTEIN"/>
    <property type="match status" value="1"/>
</dbReference>
<dbReference type="Gene3D" id="1.25.40.10">
    <property type="entry name" value="Tetratricopeptide repeat domain"/>
    <property type="match status" value="1"/>
</dbReference>
<evidence type="ECO:0000313" key="3">
    <source>
        <dbReference type="EMBL" id="KAF5371512.1"/>
    </source>
</evidence>
<comment type="caution">
    <text evidence="3">The sequence shown here is derived from an EMBL/GenBank/DDBJ whole genome shotgun (WGS) entry which is preliminary data.</text>
</comment>